<dbReference type="GO" id="GO:0003676">
    <property type="term" value="F:nucleic acid binding"/>
    <property type="evidence" value="ECO:0007669"/>
    <property type="project" value="InterPro"/>
</dbReference>
<dbReference type="Gene3D" id="3.10.310.30">
    <property type="match status" value="1"/>
</dbReference>
<gene>
    <name evidence="3" type="ORF">EYG76_01880</name>
</gene>
<dbReference type="Gene3D" id="3.90.1640.30">
    <property type="match status" value="1"/>
</dbReference>
<dbReference type="Pfam" id="PF01368">
    <property type="entry name" value="DHH"/>
    <property type="match status" value="1"/>
</dbReference>
<evidence type="ECO:0000259" key="2">
    <source>
        <dbReference type="Pfam" id="PF02272"/>
    </source>
</evidence>
<sequence length="449" mass="51319">MISSIFKDEKLYLKYKNTVKDIIEKIKGHEGPIRVITHYDADGISSGTIIIKMLYRLNKNFHLSIIEHLSEKTLYDMCNRNIGHVNSNDMLYIFCDMGSSYMDIMVEKGLNAIILDHHPPTMKYTKVENVYQFNAHIFNIDGAREISASGICYLLARELRYYDLSIFAIVGSIGDMQHEPFIGMNKIILNEAREYRHLRSILKDIVYNCYNLPIWKSILYSTRPYIKELSNKEEVINLLKEIEINPNKIYLEGEERDKLVSALKKYVDESQIVVDRYIINHKIEDAFYLSEILNACGKRGMGSVGVGIALGDEECIRIGKDIYLKYKKDIINQLKEIKLHRLNNIEYFFGKKGTIGHMASLLLRDKPVIGIYGENGYYKISSRGNKNLINKGLNLSEAMGIASEFGGSGGGHNIASGAKIPKIYLEAFLRKVDEIVGKQMKQINKDTLN</sequence>
<protein>
    <submittedName>
        <fullName evidence="3">DHH family phosphoesterase</fullName>
    </submittedName>
</protein>
<feature type="domain" description="DDH" evidence="1">
    <location>
        <begin position="33"/>
        <end position="157"/>
    </location>
</feature>
<evidence type="ECO:0000259" key="1">
    <source>
        <dbReference type="Pfam" id="PF01368"/>
    </source>
</evidence>
<dbReference type="SUPFAM" id="SSF64182">
    <property type="entry name" value="DHH phosphoesterases"/>
    <property type="match status" value="1"/>
</dbReference>
<dbReference type="InterPro" id="IPR001667">
    <property type="entry name" value="DDH_dom"/>
</dbReference>
<dbReference type="InterPro" id="IPR051673">
    <property type="entry name" value="SSDNA_exonuclease_RecJ"/>
</dbReference>
<reference evidence="3" key="1">
    <citation type="journal article" date="2020" name="ISME J.">
        <title>Gammaproteobacteria mediating utilization of methyl-, sulfur- and petroleum organic compounds in deep ocean hydrothermal plumes.</title>
        <authorList>
            <person name="Zhou Z."/>
            <person name="Liu Y."/>
            <person name="Pan J."/>
            <person name="Cron B.R."/>
            <person name="Toner B.M."/>
            <person name="Anantharaman K."/>
            <person name="Breier J.A."/>
            <person name="Dick G.J."/>
            <person name="Li M."/>
        </authorList>
    </citation>
    <scope>NUCLEOTIDE SEQUENCE</scope>
    <source>
        <strain evidence="3">SZUA-1385</strain>
    </source>
</reference>
<feature type="domain" description="DHHA1" evidence="2">
    <location>
        <begin position="352"/>
        <end position="437"/>
    </location>
</feature>
<dbReference type="PANTHER" id="PTHR30255">
    <property type="entry name" value="SINGLE-STRANDED-DNA-SPECIFIC EXONUCLEASE RECJ"/>
    <property type="match status" value="1"/>
</dbReference>
<organism evidence="3 4">
    <name type="scientific">Methanothermococcus okinawensis</name>
    <dbReference type="NCBI Taxonomy" id="155863"/>
    <lineage>
        <taxon>Archaea</taxon>
        <taxon>Methanobacteriati</taxon>
        <taxon>Methanobacteriota</taxon>
        <taxon>Methanomada group</taxon>
        <taxon>Methanococci</taxon>
        <taxon>Methanococcales</taxon>
        <taxon>Methanococcaceae</taxon>
        <taxon>Methanothermococcus</taxon>
    </lineage>
</organism>
<dbReference type="InterPro" id="IPR038763">
    <property type="entry name" value="DHH_sf"/>
</dbReference>
<evidence type="ECO:0000313" key="4">
    <source>
        <dbReference type="Proteomes" id="UP000605144"/>
    </source>
</evidence>
<comment type="caution">
    <text evidence="3">The sequence shown here is derived from an EMBL/GenBank/DDBJ whole genome shotgun (WGS) entry which is preliminary data.</text>
</comment>
<name>A0A832YRT8_9EURY</name>
<dbReference type="GO" id="GO:0004527">
    <property type="term" value="F:exonuclease activity"/>
    <property type="evidence" value="ECO:0007669"/>
    <property type="project" value="UniProtKB-KW"/>
</dbReference>
<dbReference type="Proteomes" id="UP000605144">
    <property type="component" value="Unassembled WGS sequence"/>
</dbReference>
<dbReference type="EMBL" id="DQSV01000037">
    <property type="protein sequence ID" value="HIP17038.1"/>
    <property type="molecule type" value="Genomic_DNA"/>
</dbReference>
<proteinExistence type="predicted"/>
<evidence type="ECO:0000313" key="3">
    <source>
        <dbReference type="EMBL" id="HIP17038.1"/>
    </source>
</evidence>
<dbReference type="PANTHER" id="PTHR30255:SF2">
    <property type="entry name" value="SINGLE-STRANDED-DNA-SPECIFIC EXONUCLEASE RECJ"/>
    <property type="match status" value="1"/>
</dbReference>
<dbReference type="Pfam" id="PF02272">
    <property type="entry name" value="DHHA1"/>
    <property type="match status" value="1"/>
</dbReference>
<accession>A0A832YRT8</accession>
<dbReference type="AlphaFoldDB" id="A0A832YRT8"/>
<dbReference type="InterPro" id="IPR003156">
    <property type="entry name" value="DHHA1_dom"/>
</dbReference>